<dbReference type="EMBL" id="WIXO01000001">
    <property type="protein sequence ID" value="MTE21011.1"/>
    <property type="molecule type" value="Genomic_DNA"/>
</dbReference>
<name>A0A6G2BFF3_9ACTN</name>
<reference evidence="1 2" key="1">
    <citation type="submission" date="2019-11" db="EMBL/GenBank/DDBJ databases">
        <authorList>
            <person name="Yuan L."/>
        </authorList>
    </citation>
    <scope>NUCLEOTIDE SEQUENCE [LARGE SCALE GENOMIC DNA]</scope>
    <source>
        <strain evidence="1 2">TRM43335</strain>
    </source>
</reference>
<protein>
    <submittedName>
        <fullName evidence="1">OvmZ protein</fullName>
    </submittedName>
</protein>
<proteinExistence type="predicted"/>
<organism evidence="1 2">
    <name type="scientific">Streptomyces taklimakanensis</name>
    <dbReference type="NCBI Taxonomy" id="2569853"/>
    <lineage>
        <taxon>Bacteria</taxon>
        <taxon>Bacillati</taxon>
        <taxon>Actinomycetota</taxon>
        <taxon>Actinomycetes</taxon>
        <taxon>Kitasatosporales</taxon>
        <taxon>Streptomycetaceae</taxon>
        <taxon>Streptomyces</taxon>
    </lineage>
</organism>
<sequence>MCPTCVDRLHSELRGVVDAYRESEHALTPTPTRTAERVSGSRSVGIVLDDRAVSARSRTTELLASWARMVVDERGVLGPGASEVATLVRFLREHLDWLATHPAAADFDEEMADLLECVTSALEPNPTRHLALGDCPRPDCGGALRGVLHAVDDDHAPGLVVCESGHRLPPRQWLEIADRLRPVTTGEAR</sequence>
<accession>A0A6G2BFF3</accession>
<dbReference type="AlphaFoldDB" id="A0A6G2BFF3"/>
<gene>
    <name evidence="1" type="ORF">F0L17_18175</name>
</gene>
<evidence type="ECO:0000313" key="1">
    <source>
        <dbReference type="EMBL" id="MTE21011.1"/>
    </source>
</evidence>
<dbReference type="OrthoDB" id="4261376at2"/>
<dbReference type="RefSeq" id="WP_155071907.1">
    <property type="nucleotide sequence ID" value="NZ_WIXO01000001.1"/>
</dbReference>
<evidence type="ECO:0000313" key="2">
    <source>
        <dbReference type="Proteomes" id="UP000473014"/>
    </source>
</evidence>
<dbReference type="Proteomes" id="UP000473014">
    <property type="component" value="Unassembled WGS sequence"/>
</dbReference>
<keyword evidence="2" id="KW-1185">Reference proteome</keyword>
<comment type="caution">
    <text evidence="1">The sequence shown here is derived from an EMBL/GenBank/DDBJ whole genome shotgun (WGS) entry which is preliminary data.</text>
</comment>